<organism evidence="1 2">
    <name type="scientific">Sporormia fimetaria CBS 119925</name>
    <dbReference type="NCBI Taxonomy" id="1340428"/>
    <lineage>
        <taxon>Eukaryota</taxon>
        <taxon>Fungi</taxon>
        <taxon>Dikarya</taxon>
        <taxon>Ascomycota</taxon>
        <taxon>Pezizomycotina</taxon>
        <taxon>Dothideomycetes</taxon>
        <taxon>Pleosporomycetidae</taxon>
        <taxon>Pleosporales</taxon>
        <taxon>Sporormiaceae</taxon>
        <taxon>Sporormia</taxon>
    </lineage>
</organism>
<protein>
    <submittedName>
        <fullName evidence="1">Uncharacterized protein</fullName>
    </submittedName>
</protein>
<dbReference type="EMBL" id="MU006566">
    <property type="protein sequence ID" value="KAF2749333.1"/>
    <property type="molecule type" value="Genomic_DNA"/>
</dbReference>
<dbReference type="AlphaFoldDB" id="A0A6A6VGP2"/>
<evidence type="ECO:0000313" key="2">
    <source>
        <dbReference type="Proteomes" id="UP000799440"/>
    </source>
</evidence>
<proteinExistence type="predicted"/>
<evidence type="ECO:0000313" key="1">
    <source>
        <dbReference type="EMBL" id="KAF2749333.1"/>
    </source>
</evidence>
<keyword evidence="2" id="KW-1185">Reference proteome</keyword>
<gene>
    <name evidence="1" type="ORF">M011DRAFT_513281</name>
</gene>
<sequence length="186" mass="21004">MCTMKSCGRRTAATMESRDTLTGGRGCARQSRHTSTTTLKTLRGETCRELVIKIERVHGLGRSHKYLARSCSTPNYTGKVVICALALDHGRACTKGRWGRWQHADWRLVSMLLKYAIARSNSEFLARIGGGYVDNYQVKPEYPDDIESHSPRTQLRYPMNSYIQAKTVAQALQRHNVAVQEFVVAR</sequence>
<dbReference type="Proteomes" id="UP000799440">
    <property type="component" value="Unassembled WGS sequence"/>
</dbReference>
<reference evidence="1" key="1">
    <citation type="journal article" date="2020" name="Stud. Mycol.">
        <title>101 Dothideomycetes genomes: a test case for predicting lifestyles and emergence of pathogens.</title>
        <authorList>
            <person name="Haridas S."/>
            <person name="Albert R."/>
            <person name="Binder M."/>
            <person name="Bloem J."/>
            <person name="Labutti K."/>
            <person name="Salamov A."/>
            <person name="Andreopoulos B."/>
            <person name="Baker S."/>
            <person name="Barry K."/>
            <person name="Bills G."/>
            <person name="Bluhm B."/>
            <person name="Cannon C."/>
            <person name="Castanera R."/>
            <person name="Culley D."/>
            <person name="Daum C."/>
            <person name="Ezra D."/>
            <person name="Gonzalez J."/>
            <person name="Henrissat B."/>
            <person name="Kuo A."/>
            <person name="Liang C."/>
            <person name="Lipzen A."/>
            <person name="Lutzoni F."/>
            <person name="Magnuson J."/>
            <person name="Mondo S."/>
            <person name="Nolan M."/>
            <person name="Ohm R."/>
            <person name="Pangilinan J."/>
            <person name="Park H.-J."/>
            <person name="Ramirez L."/>
            <person name="Alfaro M."/>
            <person name="Sun H."/>
            <person name="Tritt A."/>
            <person name="Yoshinaga Y."/>
            <person name="Zwiers L.-H."/>
            <person name="Turgeon B."/>
            <person name="Goodwin S."/>
            <person name="Spatafora J."/>
            <person name="Crous P."/>
            <person name="Grigoriev I."/>
        </authorList>
    </citation>
    <scope>NUCLEOTIDE SEQUENCE</scope>
    <source>
        <strain evidence="1">CBS 119925</strain>
    </source>
</reference>
<accession>A0A6A6VGP2</accession>
<name>A0A6A6VGP2_9PLEO</name>